<keyword evidence="2" id="KW-1185">Reference proteome</keyword>
<gene>
    <name evidence="1" type="ORF">BDN72DRAFT_841988</name>
</gene>
<reference evidence="1 2" key="1">
    <citation type="journal article" date="2019" name="Nat. Ecol. Evol.">
        <title>Megaphylogeny resolves global patterns of mushroom evolution.</title>
        <authorList>
            <person name="Varga T."/>
            <person name="Krizsan K."/>
            <person name="Foldi C."/>
            <person name="Dima B."/>
            <person name="Sanchez-Garcia M."/>
            <person name="Sanchez-Ramirez S."/>
            <person name="Szollosi G.J."/>
            <person name="Szarkandi J.G."/>
            <person name="Papp V."/>
            <person name="Albert L."/>
            <person name="Andreopoulos W."/>
            <person name="Angelini C."/>
            <person name="Antonin V."/>
            <person name="Barry K.W."/>
            <person name="Bougher N.L."/>
            <person name="Buchanan P."/>
            <person name="Buyck B."/>
            <person name="Bense V."/>
            <person name="Catcheside P."/>
            <person name="Chovatia M."/>
            <person name="Cooper J."/>
            <person name="Damon W."/>
            <person name="Desjardin D."/>
            <person name="Finy P."/>
            <person name="Geml J."/>
            <person name="Haridas S."/>
            <person name="Hughes K."/>
            <person name="Justo A."/>
            <person name="Karasinski D."/>
            <person name="Kautmanova I."/>
            <person name="Kiss B."/>
            <person name="Kocsube S."/>
            <person name="Kotiranta H."/>
            <person name="LaButti K.M."/>
            <person name="Lechner B.E."/>
            <person name="Liimatainen K."/>
            <person name="Lipzen A."/>
            <person name="Lukacs Z."/>
            <person name="Mihaltcheva S."/>
            <person name="Morgado L.N."/>
            <person name="Niskanen T."/>
            <person name="Noordeloos M.E."/>
            <person name="Ohm R.A."/>
            <person name="Ortiz-Santana B."/>
            <person name="Ovrebo C."/>
            <person name="Racz N."/>
            <person name="Riley R."/>
            <person name="Savchenko A."/>
            <person name="Shiryaev A."/>
            <person name="Soop K."/>
            <person name="Spirin V."/>
            <person name="Szebenyi C."/>
            <person name="Tomsovsky M."/>
            <person name="Tulloss R.E."/>
            <person name="Uehling J."/>
            <person name="Grigoriev I.V."/>
            <person name="Vagvolgyi C."/>
            <person name="Papp T."/>
            <person name="Martin F.M."/>
            <person name="Miettinen O."/>
            <person name="Hibbett D.S."/>
            <person name="Nagy L.G."/>
        </authorList>
    </citation>
    <scope>NUCLEOTIDE SEQUENCE [LARGE SCALE GENOMIC DNA]</scope>
    <source>
        <strain evidence="1 2">NL-1719</strain>
    </source>
</reference>
<accession>A0ACD3ARF6</accession>
<sequence>MDSPVHNTPTPNSSRKRPRDNETPSQRQKREKAAERQRRKRERDRNVASLGIMAFQPPDDPQQQQQQPQQQIQHQPHQAEDSQPSSAEFGQELTPEEAARRDRVRAAARERQRKHRQLVKQRKMRDLGIDMGPGEMVQHMEEVPYRVNTDGQFPQVISHQFPPPPHHPPPPVAQGEPPFPQDQPLGQTFASTLLLSFSCAPLLKQHLLRTLNMTNDDLINLEPIIAKAWDHWDQQRRMHYAEQAAQGGGGMPPGPPPPFAVDMAHEHPGGPNAPHPYPPPGASGPGAPGANGDPAQTPNEFRARFHRSLVAPSPFRTYSDAQAAAAASTTPNGASGSGHPPADPIDPHLSGPNGTQSNQGTITPKTEVRS</sequence>
<dbReference type="EMBL" id="ML208355">
    <property type="protein sequence ID" value="TFK68301.1"/>
    <property type="molecule type" value="Genomic_DNA"/>
</dbReference>
<proteinExistence type="predicted"/>
<organism evidence="1 2">
    <name type="scientific">Pluteus cervinus</name>
    <dbReference type="NCBI Taxonomy" id="181527"/>
    <lineage>
        <taxon>Eukaryota</taxon>
        <taxon>Fungi</taxon>
        <taxon>Dikarya</taxon>
        <taxon>Basidiomycota</taxon>
        <taxon>Agaricomycotina</taxon>
        <taxon>Agaricomycetes</taxon>
        <taxon>Agaricomycetidae</taxon>
        <taxon>Agaricales</taxon>
        <taxon>Pluteineae</taxon>
        <taxon>Pluteaceae</taxon>
        <taxon>Pluteus</taxon>
    </lineage>
</organism>
<evidence type="ECO:0000313" key="2">
    <source>
        <dbReference type="Proteomes" id="UP000308600"/>
    </source>
</evidence>
<dbReference type="Proteomes" id="UP000308600">
    <property type="component" value="Unassembled WGS sequence"/>
</dbReference>
<protein>
    <submittedName>
        <fullName evidence="1">Uncharacterized protein</fullName>
    </submittedName>
</protein>
<evidence type="ECO:0000313" key="1">
    <source>
        <dbReference type="EMBL" id="TFK68301.1"/>
    </source>
</evidence>
<name>A0ACD3ARF6_9AGAR</name>